<evidence type="ECO:0000256" key="1">
    <source>
        <dbReference type="SAM" id="Phobius"/>
    </source>
</evidence>
<name>A0A1G2BTL3_9BACT</name>
<proteinExistence type="predicted"/>
<feature type="transmembrane region" description="Helical" evidence="1">
    <location>
        <begin position="83"/>
        <end position="104"/>
    </location>
</feature>
<comment type="caution">
    <text evidence="2">The sequence shown here is derived from an EMBL/GenBank/DDBJ whole genome shotgun (WGS) entry which is preliminary data.</text>
</comment>
<dbReference type="Proteomes" id="UP000177349">
    <property type="component" value="Unassembled WGS sequence"/>
</dbReference>
<organism evidence="2 3">
    <name type="scientific">Candidatus Komeilibacteria bacterium RIFCSPLOWO2_01_FULL_53_11</name>
    <dbReference type="NCBI Taxonomy" id="1798552"/>
    <lineage>
        <taxon>Bacteria</taxon>
        <taxon>Candidatus Komeiliibacteriota</taxon>
    </lineage>
</organism>
<evidence type="ECO:0000313" key="3">
    <source>
        <dbReference type="Proteomes" id="UP000177349"/>
    </source>
</evidence>
<keyword evidence="1" id="KW-1133">Transmembrane helix</keyword>
<feature type="transmembrane region" description="Helical" evidence="1">
    <location>
        <begin position="7"/>
        <end position="29"/>
    </location>
</feature>
<gene>
    <name evidence="2" type="ORF">A3B31_01400</name>
</gene>
<dbReference type="EMBL" id="MHKN01000029">
    <property type="protein sequence ID" value="OGY91919.1"/>
    <property type="molecule type" value="Genomic_DNA"/>
</dbReference>
<reference evidence="2 3" key="1">
    <citation type="journal article" date="2016" name="Nat. Commun.">
        <title>Thousands of microbial genomes shed light on interconnected biogeochemical processes in an aquifer system.</title>
        <authorList>
            <person name="Anantharaman K."/>
            <person name="Brown C.T."/>
            <person name="Hug L.A."/>
            <person name="Sharon I."/>
            <person name="Castelle C.J."/>
            <person name="Probst A.J."/>
            <person name="Thomas B.C."/>
            <person name="Singh A."/>
            <person name="Wilkins M.J."/>
            <person name="Karaoz U."/>
            <person name="Brodie E.L."/>
            <person name="Williams K.H."/>
            <person name="Hubbard S.S."/>
            <person name="Banfield J.F."/>
        </authorList>
    </citation>
    <scope>NUCLEOTIDE SEQUENCE [LARGE SCALE GENOMIC DNA]</scope>
</reference>
<keyword evidence="1" id="KW-0472">Membrane</keyword>
<protein>
    <submittedName>
        <fullName evidence="2">Uncharacterized protein</fullName>
    </submittedName>
</protein>
<keyword evidence="1" id="KW-0812">Transmembrane</keyword>
<dbReference type="AlphaFoldDB" id="A0A1G2BTL3"/>
<feature type="transmembrane region" description="Helical" evidence="1">
    <location>
        <begin position="49"/>
        <end position="71"/>
    </location>
</feature>
<sequence>MNNSKLALQAVTNSVATFAYISIVAWVMINGERFFGSGPDDDIRGPLLFLTLFVFSAMVTGTLLLGRPIYYFLNGKKQEAVKLVAYTILSMFVLVVLAFVLFAAA</sequence>
<accession>A0A1G2BTL3</accession>
<evidence type="ECO:0000313" key="2">
    <source>
        <dbReference type="EMBL" id="OGY91919.1"/>
    </source>
</evidence>